<organism evidence="1">
    <name type="scientific">Culex pipiens</name>
    <name type="common">House mosquito</name>
    <dbReference type="NCBI Taxonomy" id="7175"/>
    <lineage>
        <taxon>Eukaryota</taxon>
        <taxon>Metazoa</taxon>
        <taxon>Ecdysozoa</taxon>
        <taxon>Arthropoda</taxon>
        <taxon>Hexapoda</taxon>
        <taxon>Insecta</taxon>
        <taxon>Pterygota</taxon>
        <taxon>Neoptera</taxon>
        <taxon>Endopterygota</taxon>
        <taxon>Diptera</taxon>
        <taxon>Nematocera</taxon>
        <taxon>Culicoidea</taxon>
        <taxon>Culicidae</taxon>
        <taxon>Culicinae</taxon>
        <taxon>Culicini</taxon>
        <taxon>Culex</taxon>
        <taxon>Culex</taxon>
    </lineage>
</organism>
<dbReference type="AlphaFoldDB" id="A0A8D8D729"/>
<accession>A0A8D8D729</accession>
<name>A0A8D8D729_CULPI</name>
<dbReference type="EMBL" id="HBUE01151480">
    <property type="protein sequence ID" value="CAG6505489.1"/>
    <property type="molecule type" value="Transcribed_RNA"/>
</dbReference>
<evidence type="ECO:0000313" key="1">
    <source>
        <dbReference type="EMBL" id="CAG6505489.1"/>
    </source>
</evidence>
<proteinExistence type="predicted"/>
<reference evidence="1" key="1">
    <citation type="submission" date="2021-05" db="EMBL/GenBank/DDBJ databases">
        <authorList>
            <person name="Alioto T."/>
            <person name="Alioto T."/>
            <person name="Gomez Garrido J."/>
        </authorList>
    </citation>
    <scope>NUCLEOTIDE SEQUENCE</scope>
</reference>
<protein>
    <submittedName>
        <fullName evidence="1">(northern house mosquito) hypothetical protein</fullName>
    </submittedName>
</protein>
<sequence>MRVAAVRRADRRTDVHVLVDLRENRVGSRFGMNGQNVPGLNGDVRRTVLPRTMQCLVWVVVMLRITNHDVIGMTLAVETVDVGANQLLQLRCRCEARSVCVDGLVQMG</sequence>
<dbReference type="EMBL" id="HBUE01256482">
    <property type="protein sequence ID" value="CAG6556788.1"/>
    <property type="molecule type" value="Transcribed_RNA"/>
</dbReference>